<dbReference type="GeneID" id="82148922"/>
<evidence type="ECO:0000313" key="3">
    <source>
        <dbReference type="EMBL" id="TGG39883.1"/>
    </source>
</evidence>
<accession>A0A4Z0V839</accession>
<reference evidence="3 4" key="1">
    <citation type="submission" date="2019-02" db="EMBL/GenBank/DDBJ databases">
        <title>Isolation and identification of novel species under the genus Muribaculum.</title>
        <authorList>
            <person name="Miyake S."/>
            <person name="Ding Y."/>
            <person name="Low A."/>
            <person name="Soh M."/>
            <person name="Seedorf H."/>
        </authorList>
    </citation>
    <scope>NUCLEOTIDE SEQUENCE [LARGE SCALE GENOMIC DNA]</scope>
    <source>
        <strain evidence="3 4">TLL-A3</strain>
    </source>
</reference>
<evidence type="ECO:0000256" key="1">
    <source>
        <dbReference type="ARBA" id="ARBA00006525"/>
    </source>
</evidence>
<sequence length="374" mass="40843">MTIDPSLLYRIAFASMRGLTPALARAILARTGTEERFFSLTAEQISASLGFRNRLFDRSLRDKALREAEDEVKFIERGNIQASYFTDPTYPTRLLECDDAPLMIYTLGDCDLNDARIVSIVGTRHATSYGTSFVDDLVKGLAEKSADPVVIVSGLAYGIDVAAHLAAISAGLPTVGVLAHGLNTIYPASHRDIAARMIRSGGMLLTDYRSSDNIHKGNFLARNRIIAGLCDCVVVVESDTHGGSLVTARLASAYSRDVFALPGRTSDRYSRGCNHLISSCIASLLTSYDELIDSMRWRRRVSEGEQGELFSDTPPGLSPEEQAIIDIITTRGDATINELTASIDIPTPRLMGMLVDMEFRSLIAAIPGGRYRIR</sequence>
<dbReference type="AlphaFoldDB" id="A0A4Z0V839"/>
<dbReference type="PANTHER" id="PTHR43022">
    <property type="entry name" value="PROTEIN SMF"/>
    <property type="match status" value="1"/>
</dbReference>
<dbReference type="Gene3D" id="3.40.50.450">
    <property type="match status" value="1"/>
</dbReference>
<dbReference type="Proteomes" id="UP000297635">
    <property type="component" value="Unassembled WGS sequence"/>
</dbReference>
<dbReference type="PANTHER" id="PTHR43022:SF1">
    <property type="entry name" value="PROTEIN SMF"/>
    <property type="match status" value="1"/>
</dbReference>
<dbReference type="SUPFAM" id="SSF102405">
    <property type="entry name" value="MCP/YpsA-like"/>
    <property type="match status" value="1"/>
</dbReference>
<feature type="domain" description="Smf/DprA SLOG" evidence="2">
    <location>
        <begin position="84"/>
        <end position="295"/>
    </location>
</feature>
<dbReference type="InterPro" id="IPR003488">
    <property type="entry name" value="DprA"/>
</dbReference>
<gene>
    <name evidence="3" type="primary">dprA</name>
    <name evidence="3" type="ORF">EZ315_03890</name>
</gene>
<name>A0A4Z0V839_9BACT</name>
<comment type="caution">
    <text evidence="3">The sequence shown here is derived from an EMBL/GenBank/DDBJ whole genome shotgun (WGS) entry which is preliminary data.</text>
</comment>
<dbReference type="GO" id="GO:0009294">
    <property type="term" value="P:DNA-mediated transformation"/>
    <property type="evidence" value="ECO:0007669"/>
    <property type="project" value="InterPro"/>
</dbReference>
<evidence type="ECO:0000313" key="4">
    <source>
        <dbReference type="Proteomes" id="UP000297635"/>
    </source>
</evidence>
<dbReference type="Pfam" id="PF02481">
    <property type="entry name" value="DNA_processg_A"/>
    <property type="match status" value="1"/>
</dbReference>
<dbReference type="RefSeq" id="WP_135470779.1">
    <property type="nucleotide sequence ID" value="NZ_CASJDB010000063.1"/>
</dbReference>
<dbReference type="EMBL" id="SJSA01000001">
    <property type="protein sequence ID" value="TGG39883.1"/>
    <property type="molecule type" value="Genomic_DNA"/>
</dbReference>
<dbReference type="InterPro" id="IPR057666">
    <property type="entry name" value="DrpA_SLOG"/>
</dbReference>
<keyword evidence="4" id="KW-1185">Reference proteome</keyword>
<organism evidence="3 4">
    <name type="scientific">Duncaniella freteri</name>
    <dbReference type="NCBI Taxonomy" id="2530391"/>
    <lineage>
        <taxon>Bacteria</taxon>
        <taxon>Pseudomonadati</taxon>
        <taxon>Bacteroidota</taxon>
        <taxon>Bacteroidia</taxon>
        <taxon>Bacteroidales</taxon>
        <taxon>Muribaculaceae</taxon>
        <taxon>Duncaniella</taxon>
    </lineage>
</organism>
<evidence type="ECO:0000259" key="2">
    <source>
        <dbReference type="Pfam" id="PF02481"/>
    </source>
</evidence>
<proteinExistence type="inferred from homology"/>
<dbReference type="NCBIfam" id="TIGR00732">
    <property type="entry name" value="dprA"/>
    <property type="match status" value="1"/>
</dbReference>
<comment type="similarity">
    <text evidence="1">Belongs to the DprA/Smf family.</text>
</comment>
<protein>
    <submittedName>
        <fullName evidence="3">DNA-protecting protein DprA</fullName>
    </submittedName>
</protein>